<evidence type="ECO:0000256" key="1">
    <source>
        <dbReference type="SAM" id="Phobius"/>
    </source>
</evidence>
<gene>
    <name evidence="2" type="ORF">RM552_08905</name>
</gene>
<name>A0ABU2ZQR8_9ALTE</name>
<feature type="transmembrane region" description="Helical" evidence="1">
    <location>
        <begin position="80"/>
        <end position="102"/>
    </location>
</feature>
<evidence type="ECO:0000313" key="2">
    <source>
        <dbReference type="EMBL" id="MDT0594957.1"/>
    </source>
</evidence>
<dbReference type="EMBL" id="JAVRHX010000002">
    <property type="protein sequence ID" value="MDT0594957.1"/>
    <property type="molecule type" value="Genomic_DNA"/>
</dbReference>
<keyword evidence="1" id="KW-0812">Transmembrane</keyword>
<feature type="transmembrane region" description="Helical" evidence="1">
    <location>
        <begin position="114"/>
        <end position="133"/>
    </location>
</feature>
<keyword evidence="1" id="KW-0472">Membrane</keyword>
<reference evidence="2 3" key="1">
    <citation type="submission" date="2023-09" db="EMBL/GenBank/DDBJ databases">
        <authorList>
            <person name="Rey-Velasco X."/>
        </authorList>
    </citation>
    <scope>NUCLEOTIDE SEQUENCE [LARGE SCALE GENOMIC DNA]</scope>
    <source>
        <strain evidence="2 3">P117</strain>
    </source>
</reference>
<evidence type="ECO:0000313" key="3">
    <source>
        <dbReference type="Proteomes" id="UP001253545"/>
    </source>
</evidence>
<feature type="transmembrane region" description="Helical" evidence="1">
    <location>
        <begin position="20"/>
        <end position="40"/>
    </location>
</feature>
<keyword evidence="1" id="KW-1133">Transmembrane helix</keyword>
<sequence>MKQAEQTLNQRINQSNKHLAIWTGTWLVSTALLAFGPKLIWDFATALTILAILLNLAAGAGMTMANIRHLQSLDELGRKVFLDAAAITLGVMVVFGVCYELVSFAGAQFAFEARISHIYFVLGPTFFISMLIGTRRYK</sequence>
<keyword evidence="3" id="KW-1185">Reference proteome</keyword>
<dbReference type="RefSeq" id="WP_311368476.1">
    <property type="nucleotide sequence ID" value="NZ_JAVRHX010000002.1"/>
</dbReference>
<feature type="transmembrane region" description="Helical" evidence="1">
    <location>
        <begin position="46"/>
        <end position="68"/>
    </location>
</feature>
<proteinExistence type="predicted"/>
<accession>A0ABU2ZQR8</accession>
<comment type="caution">
    <text evidence="2">The sequence shown here is derived from an EMBL/GenBank/DDBJ whole genome shotgun (WGS) entry which is preliminary data.</text>
</comment>
<organism evidence="2 3">
    <name type="scientific">Glaciecola petra</name>
    <dbReference type="NCBI Taxonomy" id="3075602"/>
    <lineage>
        <taxon>Bacteria</taxon>
        <taxon>Pseudomonadati</taxon>
        <taxon>Pseudomonadota</taxon>
        <taxon>Gammaproteobacteria</taxon>
        <taxon>Alteromonadales</taxon>
        <taxon>Alteromonadaceae</taxon>
        <taxon>Glaciecola</taxon>
    </lineage>
</organism>
<dbReference type="Proteomes" id="UP001253545">
    <property type="component" value="Unassembled WGS sequence"/>
</dbReference>
<protein>
    <submittedName>
        <fullName evidence="2">Uncharacterized protein</fullName>
    </submittedName>
</protein>